<dbReference type="GO" id="GO:0000981">
    <property type="term" value="F:DNA-binding transcription factor activity, RNA polymerase II-specific"/>
    <property type="evidence" value="ECO:0007669"/>
    <property type="project" value="TreeGrafter"/>
</dbReference>
<dbReference type="Pfam" id="PF00320">
    <property type="entry name" value="GATA"/>
    <property type="match status" value="1"/>
</dbReference>
<dbReference type="InterPro" id="IPR000679">
    <property type="entry name" value="Znf_GATA"/>
</dbReference>
<evidence type="ECO:0000313" key="9">
    <source>
        <dbReference type="EMBL" id="CAK5265558.1"/>
    </source>
</evidence>
<evidence type="ECO:0000256" key="3">
    <source>
        <dbReference type="ARBA" id="ARBA00022771"/>
    </source>
</evidence>
<keyword evidence="10" id="KW-1185">Reference proteome</keyword>
<dbReference type="Gene3D" id="3.30.50.10">
    <property type="entry name" value="Erythroid Transcription Factor GATA-1, subunit A"/>
    <property type="match status" value="1"/>
</dbReference>
<proteinExistence type="predicted"/>
<sequence>PYLTLATRVGPIAQYHENSRYYSAIRPELNPEVDAQLPHVTVELPVYKESLEETIAPSVYSLKKAMQTYARQGGTSAIFVHDDGLQLLSKAEREKQSRSTLTTALAADYRAQATSTKDDAQHGTQCFNYHTTTTPLWRKDDEGRTFCNACGLFYKLHGTPRPISMKSVVIRKRSRHEVQVRAQAQAHMDASTASPTASRQGLPVPESLSHSSSGLPMLAPDSSTSELTTALCLLPKSAAGAYRFPYHKTYADVLPFGGVDFSGGVDGNVQRRELRVVIQRLHGRVFERDVVFDGVSVQQAAPAAAAARLVLASTHGAEARFAQGPSPPHPPPPNAPVLRRLPPPAEDAAVLPVPGRIIQLVRPPALAAANSERGAMLFTSGSHPPMMSYDDLYAHEGSGMHYYNSLTEILSQGIPLIFWPIVGEQATNAVVFSIGPNAIGIELF</sequence>
<dbReference type="AlphaFoldDB" id="A0AAD2GX56"/>
<dbReference type="GO" id="GO:0000122">
    <property type="term" value="P:negative regulation of transcription by RNA polymerase II"/>
    <property type="evidence" value="ECO:0007669"/>
    <property type="project" value="TreeGrafter"/>
</dbReference>
<dbReference type="PROSITE" id="PS50114">
    <property type="entry name" value="GATA_ZN_FINGER_2"/>
    <property type="match status" value="1"/>
</dbReference>
<protein>
    <recommendedName>
        <fullName evidence="8">GATA-type domain-containing protein</fullName>
    </recommendedName>
</protein>
<dbReference type="SMART" id="SM00401">
    <property type="entry name" value="ZnF_GATA"/>
    <property type="match status" value="1"/>
</dbReference>
<evidence type="ECO:0000313" key="10">
    <source>
        <dbReference type="Proteomes" id="UP001295794"/>
    </source>
</evidence>
<dbReference type="InterPro" id="IPR039355">
    <property type="entry name" value="Transcription_factor_GATA"/>
</dbReference>
<dbReference type="PANTHER" id="PTHR10071:SF281">
    <property type="entry name" value="BOX A-BINDING FACTOR-RELATED"/>
    <property type="match status" value="1"/>
</dbReference>
<feature type="non-terminal residue" evidence="9">
    <location>
        <position position="444"/>
    </location>
</feature>
<evidence type="ECO:0000259" key="8">
    <source>
        <dbReference type="PROSITE" id="PS50114"/>
    </source>
</evidence>
<dbReference type="PANTHER" id="PTHR10071">
    <property type="entry name" value="TRANSCRIPTION FACTOR GATA FAMILY MEMBER"/>
    <property type="match status" value="1"/>
</dbReference>
<evidence type="ECO:0000256" key="7">
    <source>
        <dbReference type="SAM" id="MobiDB-lite"/>
    </source>
</evidence>
<dbReference type="GO" id="GO:0045944">
    <property type="term" value="P:positive regulation of transcription by RNA polymerase II"/>
    <property type="evidence" value="ECO:0007669"/>
    <property type="project" value="TreeGrafter"/>
</dbReference>
<feature type="domain" description="GATA-type" evidence="8">
    <location>
        <begin position="120"/>
        <end position="173"/>
    </location>
</feature>
<feature type="region of interest" description="Disordered" evidence="7">
    <location>
        <begin position="319"/>
        <end position="341"/>
    </location>
</feature>
<dbReference type="GO" id="GO:0008270">
    <property type="term" value="F:zinc ion binding"/>
    <property type="evidence" value="ECO:0007669"/>
    <property type="project" value="UniProtKB-KW"/>
</dbReference>
<name>A0AAD2GX56_9AGAR</name>
<keyword evidence="4" id="KW-0862">Zinc</keyword>
<gene>
    <name evidence="9" type="ORF">MYCIT1_LOCUS6634</name>
</gene>
<evidence type="ECO:0000256" key="5">
    <source>
        <dbReference type="ARBA" id="ARBA00023242"/>
    </source>
</evidence>
<dbReference type="Proteomes" id="UP001295794">
    <property type="component" value="Unassembled WGS sequence"/>
</dbReference>
<dbReference type="CDD" id="cd00202">
    <property type="entry name" value="ZnF_GATA"/>
    <property type="match status" value="1"/>
</dbReference>
<dbReference type="GO" id="GO:0005634">
    <property type="term" value="C:nucleus"/>
    <property type="evidence" value="ECO:0007669"/>
    <property type="project" value="UniProtKB-SubCell"/>
</dbReference>
<keyword evidence="3 6" id="KW-0863">Zinc-finger</keyword>
<keyword evidence="5" id="KW-0539">Nucleus</keyword>
<evidence type="ECO:0000256" key="2">
    <source>
        <dbReference type="ARBA" id="ARBA00022723"/>
    </source>
</evidence>
<feature type="region of interest" description="Disordered" evidence="7">
    <location>
        <begin position="183"/>
        <end position="220"/>
    </location>
</feature>
<dbReference type="EMBL" id="CAVNYO010000092">
    <property type="protein sequence ID" value="CAK5265558.1"/>
    <property type="molecule type" value="Genomic_DNA"/>
</dbReference>
<dbReference type="GO" id="GO:0000978">
    <property type="term" value="F:RNA polymerase II cis-regulatory region sequence-specific DNA binding"/>
    <property type="evidence" value="ECO:0007669"/>
    <property type="project" value="TreeGrafter"/>
</dbReference>
<evidence type="ECO:0000256" key="1">
    <source>
        <dbReference type="ARBA" id="ARBA00004123"/>
    </source>
</evidence>
<feature type="non-terminal residue" evidence="9">
    <location>
        <position position="1"/>
    </location>
</feature>
<reference evidence="9" key="1">
    <citation type="submission" date="2023-11" db="EMBL/GenBank/DDBJ databases">
        <authorList>
            <person name="De Vega J J."/>
            <person name="De Vega J J."/>
        </authorList>
    </citation>
    <scope>NUCLEOTIDE SEQUENCE</scope>
</reference>
<dbReference type="PRINTS" id="PR00619">
    <property type="entry name" value="GATAZNFINGER"/>
</dbReference>
<accession>A0AAD2GX56</accession>
<organism evidence="9 10">
    <name type="scientific">Mycena citricolor</name>
    <dbReference type="NCBI Taxonomy" id="2018698"/>
    <lineage>
        <taxon>Eukaryota</taxon>
        <taxon>Fungi</taxon>
        <taxon>Dikarya</taxon>
        <taxon>Basidiomycota</taxon>
        <taxon>Agaricomycotina</taxon>
        <taxon>Agaricomycetes</taxon>
        <taxon>Agaricomycetidae</taxon>
        <taxon>Agaricales</taxon>
        <taxon>Marasmiineae</taxon>
        <taxon>Mycenaceae</taxon>
        <taxon>Mycena</taxon>
    </lineage>
</organism>
<dbReference type="InterPro" id="IPR013088">
    <property type="entry name" value="Znf_NHR/GATA"/>
</dbReference>
<comment type="subcellular location">
    <subcellularLocation>
        <location evidence="1">Nucleus</location>
    </subcellularLocation>
</comment>
<dbReference type="SUPFAM" id="SSF57716">
    <property type="entry name" value="Glucocorticoid receptor-like (DNA-binding domain)"/>
    <property type="match status" value="1"/>
</dbReference>
<evidence type="ECO:0000256" key="4">
    <source>
        <dbReference type="ARBA" id="ARBA00022833"/>
    </source>
</evidence>
<keyword evidence="2" id="KW-0479">Metal-binding</keyword>
<evidence type="ECO:0000256" key="6">
    <source>
        <dbReference type="PROSITE-ProRule" id="PRU00094"/>
    </source>
</evidence>
<feature type="compositionally biased region" description="Pro residues" evidence="7">
    <location>
        <begin position="325"/>
        <end position="341"/>
    </location>
</feature>
<comment type="caution">
    <text evidence="9">The sequence shown here is derived from an EMBL/GenBank/DDBJ whole genome shotgun (WGS) entry which is preliminary data.</text>
</comment>